<dbReference type="SUPFAM" id="SSF56672">
    <property type="entry name" value="DNA/RNA polymerases"/>
    <property type="match status" value="2"/>
</dbReference>
<dbReference type="Gene3D" id="3.60.10.10">
    <property type="entry name" value="Endonuclease/exonuclease/phosphatase"/>
    <property type="match status" value="3"/>
</dbReference>
<dbReference type="GO" id="GO:0003676">
    <property type="term" value="F:nucleic acid binding"/>
    <property type="evidence" value="ECO:0007669"/>
    <property type="project" value="InterPro"/>
</dbReference>
<feature type="coiled-coil region" evidence="1">
    <location>
        <begin position="573"/>
        <end position="619"/>
    </location>
</feature>
<evidence type="ECO:0000259" key="3">
    <source>
        <dbReference type="PROSITE" id="PS50878"/>
    </source>
</evidence>
<dbReference type="InterPro" id="IPR002156">
    <property type="entry name" value="RNaseH_domain"/>
</dbReference>
<dbReference type="InterPro" id="IPR005135">
    <property type="entry name" value="Endo/exonuclease/phosphatase"/>
</dbReference>
<dbReference type="Pfam" id="PF00078">
    <property type="entry name" value="RVT_1"/>
    <property type="match status" value="2"/>
</dbReference>
<protein>
    <submittedName>
        <fullName evidence="5">(diamondback moth) hypothetical protein</fullName>
    </submittedName>
</protein>
<dbReference type="Pfam" id="PF00075">
    <property type="entry name" value="RNase_H"/>
    <property type="match status" value="2"/>
</dbReference>
<dbReference type="GO" id="GO:0004523">
    <property type="term" value="F:RNA-DNA hybrid ribonuclease activity"/>
    <property type="evidence" value="ECO:0007669"/>
    <property type="project" value="InterPro"/>
</dbReference>
<dbReference type="InterPro" id="IPR000477">
    <property type="entry name" value="RT_dom"/>
</dbReference>
<gene>
    <name evidence="5" type="ORF">PLXY2_LOCUS14110</name>
</gene>
<evidence type="ECO:0000259" key="4">
    <source>
        <dbReference type="PROSITE" id="PS50879"/>
    </source>
</evidence>
<dbReference type="Gene3D" id="3.30.420.10">
    <property type="entry name" value="Ribonuclease H-like superfamily/Ribonuclease H"/>
    <property type="match status" value="2"/>
</dbReference>
<dbReference type="InterPro" id="IPR036397">
    <property type="entry name" value="RNaseH_sf"/>
</dbReference>
<feature type="region of interest" description="Disordered" evidence="2">
    <location>
        <begin position="15"/>
        <end position="41"/>
    </location>
</feature>
<dbReference type="SUPFAM" id="SSF53098">
    <property type="entry name" value="Ribonuclease H-like"/>
    <property type="match status" value="2"/>
</dbReference>
<comment type="caution">
    <text evidence="5">The sequence shown here is derived from an EMBL/GenBank/DDBJ whole genome shotgun (WGS) entry which is preliminary data.</text>
</comment>
<reference evidence="5" key="1">
    <citation type="submission" date="2020-11" db="EMBL/GenBank/DDBJ databases">
        <authorList>
            <person name="Whiteford S."/>
        </authorList>
    </citation>
    <scope>NUCLEOTIDE SEQUENCE</scope>
</reference>
<dbReference type="Gene3D" id="4.10.60.10">
    <property type="entry name" value="Zinc finger, CCHC-type"/>
    <property type="match status" value="1"/>
</dbReference>
<organism evidence="5 6">
    <name type="scientific">Plutella xylostella</name>
    <name type="common">Diamondback moth</name>
    <name type="synonym">Plutella maculipennis</name>
    <dbReference type="NCBI Taxonomy" id="51655"/>
    <lineage>
        <taxon>Eukaryota</taxon>
        <taxon>Metazoa</taxon>
        <taxon>Ecdysozoa</taxon>
        <taxon>Arthropoda</taxon>
        <taxon>Hexapoda</taxon>
        <taxon>Insecta</taxon>
        <taxon>Pterygota</taxon>
        <taxon>Neoptera</taxon>
        <taxon>Endopterygota</taxon>
        <taxon>Lepidoptera</taxon>
        <taxon>Glossata</taxon>
        <taxon>Ditrysia</taxon>
        <taxon>Yponomeutoidea</taxon>
        <taxon>Plutellidae</taxon>
        <taxon>Plutella</taxon>
    </lineage>
</organism>
<dbReference type="Proteomes" id="UP000653454">
    <property type="component" value="Unassembled WGS sequence"/>
</dbReference>
<dbReference type="Pfam" id="PF14529">
    <property type="entry name" value="Exo_endo_phos_2"/>
    <property type="match status" value="2"/>
</dbReference>
<feature type="region of interest" description="Disordered" evidence="2">
    <location>
        <begin position="267"/>
        <end position="286"/>
    </location>
</feature>
<dbReference type="InterPro" id="IPR012337">
    <property type="entry name" value="RNaseH-like_sf"/>
</dbReference>
<dbReference type="PROSITE" id="PS50878">
    <property type="entry name" value="RT_POL"/>
    <property type="match status" value="2"/>
</dbReference>
<dbReference type="EMBL" id="CAJHNJ030000116">
    <property type="protein sequence ID" value="CAG9135858.1"/>
    <property type="molecule type" value="Genomic_DNA"/>
</dbReference>
<feature type="coiled-coil region" evidence="1">
    <location>
        <begin position="1678"/>
        <end position="1724"/>
    </location>
</feature>
<dbReference type="InterPro" id="IPR043502">
    <property type="entry name" value="DNA/RNA_pol_sf"/>
</dbReference>
<keyword evidence="6" id="KW-1185">Reference proteome</keyword>
<evidence type="ECO:0000256" key="1">
    <source>
        <dbReference type="SAM" id="Coils"/>
    </source>
</evidence>
<evidence type="ECO:0000256" key="2">
    <source>
        <dbReference type="SAM" id="MobiDB-lite"/>
    </source>
</evidence>
<dbReference type="GO" id="GO:0071897">
    <property type="term" value="P:DNA biosynthetic process"/>
    <property type="evidence" value="ECO:0007669"/>
    <property type="project" value="UniProtKB-ARBA"/>
</dbReference>
<dbReference type="GO" id="GO:0042575">
    <property type="term" value="C:DNA polymerase complex"/>
    <property type="evidence" value="ECO:0007669"/>
    <property type="project" value="UniProtKB-ARBA"/>
</dbReference>
<feature type="compositionally biased region" description="Polar residues" evidence="2">
    <location>
        <begin position="17"/>
        <end position="34"/>
    </location>
</feature>
<feature type="domain" description="Reverse transcriptase" evidence="3">
    <location>
        <begin position="756"/>
        <end position="1027"/>
    </location>
</feature>
<dbReference type="CDD" id="cd01650">
    <property type="entry name" value="RT_nLTR_like"/>
    <property type="match status" value="2"/>
</dbReference>
<proteinExistence type="predicted"/>
<feature type="compositionally biased region" description="Polar residues" evidence="2">
    <location>
        <begin position="267"/>
        <end position="276"/>
    </location>
</feature>
<dbReference type="InterPro" id="IPR036691">
    <property type="entry name" value="Endo/exonu/phosph_ase_sf"/>
</dbReference>
<feature type="domain" description="RNase H type-1" evidence="4">
    <location>
        <begin position="1190"/>
        <end position="1323"/>
    </location>
</feature>
<keyword evidence="1" id="KW-0175">Coiled coil</keyword>
<sequence>MRGMLAELAARPVTHTALPSSSSPILGPQRTQRAARTYAEAASLPRHPVVVESTDPNKTGDDILSEIKSNVDVIAMGVGVNAVKKLRNQKVMVSCDSSAGRAAFKRALDERKDFKTSEPPMRRPLVRLIGVSKDLSDARVLEALRAQNRNLTDGLEHEELEMRVVRRTRGRTSILHNIIVELGPKIWQRLCDQRVRVGYQVVNVVDQSPVVQCFKCMGYGHTARICRAEERCGHCGEAHETRSCPPASKSAPPSCCHCKGNAGGDASSTPQYTENPTGPHEHLSRKTEARLKIIQINTGRCRAALHEVLQVAIEGGYSAVLIQEPYVGSTGRVDTRYRCVQKMATRDNPVKSAIIILDPSFSLVEDHTMVTENIVTVVCMSRVNTNTVIVGGDINAKSQWWGCEHEEPRGTTFSEFAAQQDLYVLNEGTEPTFYIWRGDNLYTSRVDVTLATSALFHRVQNWSVQADLVPSAPDHRAITFAIDFGKLAHSPPPPKTTRLYNSKKADWVKFGVSMDVGLADLTVEMIEAIETPHDLEKAIGQYTAAIKKACDDSIPLISPSKKYKPANWWTKNLNNLKRELKILRGRIKNANSRRRDVVVEEYLTAKEKYKTEIEKAKTSSWVEFCAKQDGESVWDGIYRVLRCVSKSQEDVLLKDNGGNTLDAQQSVDFLAQTFYPADVLDCETDEQRAIRIRTDRAEEQLRAAPCEHLPFTRHELTEVLQGISPKKAPGEDGLTADICSAAIGANVNIFLALINTCLRLGYFPKYWKAAVVKILRKPCKEDYSQPKSHRPIGLLAVLGKILEKMFAKRLLWQLGSEGKLSPRQYGFMPQTSTEDALYDAVNLIRAHVENKQIVAVVSLDIEGAFDNAWWPGIKDQLLAKGCDSSLYTLLCSYLNDRAVKVKYAGAAVERPTNKGCIQGSTCGPLLWNIQLDPLLQRSDSLSAHVQAFADDILIIAAANGTGELERITNEALEAVSEWGKRAKMKFAAHKTQAMVVTRRLKYDLPQLRLNGVEISLSGEVTVLGLTIDRNLNFLSHLNKVCGKAMVRFQMVSRAARATWGLNANILRLLYIAIIEPTVLYAACVWAPIARRQYARTVLDRVTRAFAIRISKAHRTTSLTSAVLLARVLPLDLRAEEVYKLYEVKRGKPFIGLPGRLPELRESTFSLPHPARRAILPFETIASEEELSKIENDWPMVYTDGSKIEDKVGGAVTLWRNGKECKTNAFRLENYNSVFQAELVAISRALNLIAREPHVKRGNILSDSRSALELLRDPSSTHPLAYEIRKKIEDLKGGGGDVAFYWVKAHIGIPGNERADELAKRAALTRKDSAAYSSFPLSHAKYAIRWETTKQWQERYATSSTGRVTFLFFPNVTSAYKILGSFTMCNTKAQLWTGHGGFRAYLHRFKLSESPSCSCDDETPETIEHLLEECPRFGAARFDCEQKVKGRIRSEEFPALMANESTRSVFMGFALNVVKLANGANRTSCMSRVNTNTVIVGGDINAKSQWWGCEHEEPRGTTFSEFAAQQDLYVLNEGTEPTFYIWRGDNLYTSRVDVTLATSALFHRVQNWSVQADLVPSAPDHRAITFAIDFGKLAHSPPPPKTTRLYNSKKADWVKFGVSMDVGLADLTVEMIEAIETPHDLEKAIGQYTAAIKKACDDSIPLISPSKKYKPANWWTKNLNNLKRELKILRGRIKNANSRRRDVVVEEYLTAKEKYKTEIEKAKTSSWVEFCAKQDGESVWDGIYRVLRCVSKSQEDVLLKDNGGNTLDAQQSVDFLAQTFYPADVLDCETDEQRAIRIRTDRAEEQLRAAPCEHLPFTRHELTEVLQGISPKKAPGEDGLTADICSAAIGANVNIFLALINTCLRLGYFPKYWKAAVVKILRKPCKEDYSQPKSHRPIGLLAVLGKILEKMFAKRLLWQLGSEGKLSPRQYGFMPQTSTEDALYDAVNLIRAHVENKQIVAVVSLDIEGAFDNAWWPGIKDQLLAKGCDSSLYTLLCSYLNDRAVKVKYAGAAVERPTNKGCIQGSTCGPLLWNIQLDPLLQRSDSLSAHVQAFADDILIIAAANGTGELERITNEALEAVSEWGKRAKMKFAAHKTQAMVVTRRLKYDLPQLRLNGVEISLSGEVTVLGLTIDRNLNFLSHLNKVCGKAMVRFQMVSRAARATWGLNANILRLLYIAIIEPTVLYAACVWAPIARRQYARTVLDRVTRAFAIRISKAHRTTSLTSAVLLARVLPLDLRAEEVYKLYEVKRGKPFIGLPGRLPELRESTFSLPHPARRAILPFETIASEEELSKIENDWPMVYTDGSKIEDKVGGAVTLWRNGKECKTNAFRLENYNSVFQAELVAISRALNLIAREPHVKRGNILSDSRSALELLRDPSSTHPLAYEIRKKIEDLKGGGGDVAFYWVKAHIGIPGNERADELAKRAALTRKDSAAYSSFPLSHAKYAIRWETTKQWQERYATSSTGRVTFLFFPNVTSAYKILGSFTMCNTKAQLWTGHGGFRAYLHRFKLSESPSCSCDDETPETIEHLLEECPRFGAARFDCEQKVKGRIRSEEFPALMANESTRSVFMGFALNVVKLANGANRTRKIPTDLGGGRRDMWDFYPLKPPRWPPSVQVGAPGSPWERTGVTSHCAAALLRETQGLPTPSQPARLYMATCTAALPGAAIMRRLGPPSSPPTAPNLLLVAFYDGQEIP</sequence>
<dbReference type="CDD" id="cd09276">
    <property type="entry name" value="Rnase_HI_RT_non_LTR"/>
    <property type="match status" value="2"/>
</dbReference>
<dbReference type="PROSITE" id="PS50879">
    <property type="entry name" value="RNASE_H_1"/>
    <property type="match status" value="2"/>
</dbReference>
<name>A0A8S4GAG6_PLUXY</name>
<accession>A0A8S4GAG6</accession>
<evidence type="ECO:0000313" key="5">
    <source>
        <dbReference type="EMBL" id="CAG9135858.1"/>
    </source>
</evidence>
<feature type="domain" description="RNase H type-1" evidence="4">
    <location>
        <begin position="2295"/>
        <end position="2428"/>
    </location>
</feature>
<dbReference type="PANTHER" id="PTHR19446">
    <property type="entry name" value="REVERSE TRANSCRIPTASES"/>
    <property type="match status" value="1"/>
</dbReference>
<evidence type="ECO:0000313" key="6">
    <source>
        <dbReference type="Proteomes" id="UP000653454"/>
    </source>
</evidence>
<feature type="domain" description="Reverse transcriptase" evidence="3">
    <location>
        <begin position="1861"/>
        <end position="2132"/>
    </location>
</feature>
<dbReference type="SUPFAM" id="SSF56219">
    <property type="entry name" value="DNase I-like"/>
    <property type="match status" value="2"/>
</dbReference>